<reference evidence="1" key="1">
    <citation type="submission" date="2014-09" db="EMBL/GenBank/DDBJ databases">
        <authorList>
            <person name="Magalhaes I.L.F."/>
            <person name="Oliveira U."/>
            <person name="Santos F.R."/>
            <person name="Vidigal T.H.D.A."/>
            <person name="Brescovit A.D."/>
            <person name="Santos A.J."/>
        </authorList>
    </citation>
    <scope>NUCLEOTIDE SEQUENCE</scope>
    <source>
        <tissue evidence="1">Shoot tissue taken approximately 20 cm above the soil surface</tissue>
    </source>
</reference>
<evidence type="ECO:0000313" key="1">
    <source>
        <dbReference type="EMBL" id="JAD78447.1"/>
    </source>
</evidence>
<proteinExistence type="predicted"/>
<protein>
    <submittedName>
        <fullName evidence="1">Uncharacterized protein</fullName>
    </submittedName>
</protein>
<name>A0A0A9D3X8_ARUDO</name>
<dbReference type="AlphaFoldDB" id="A0A0A9D3X8"/>
<dbReference type="EMBL" id="GBRH01219448">
    <property type="protein sequence ID" value="JAD78447.1"/>
    <property type="molecule type" value="Transcribed_RNA"/>
</dbReference>
<reference evidence="1" key="2">
    <citation type="journal article" date="2015" name="Data Brief">
        <title>Shoot transcriptome of the giant reed, Arundo donax.</title>
        <authorList>
            <person name="Barrero R.A."/>
            <person name="Guerrero F.D."/>
            <person name="Moolhuijzen P."/>
            <person name="Goolsby J.A."/>
            <person name="Tidwell J."/>
            <person name="Bellgard S.E."/>
            <person name="Bellgard M.I."/>
        </authorList>
    </citation>
    <scope>NUCLEOTIDE SEQUENCE</scope>
    <source>
        <tissue evidence="1">Shoot tissue taken approximately 20 cm above the soil surface</tissue>
    </source>
</reference>
<sequence>MYQEKAVSAHQFTEVQLTLLYQHRSSQNIAFNIWRREGSTRLDFSYEVKKSSTYQKNLKDVNQYKLKLEGAFALLHVLRVKGMSTWN</sequence>
<accession>A0A0A9D3X8</accession>
<organism evidence="1">
    <name type="scientific">Arundo donax</name>
    <name type="common">Giant reed</name>
    <name type="synonym">Donax arundinaceus</name>
    <dbReference type="NCBI Taxonomy" id="35708"/>
    <lineage>
        <taxon>Eukaryota</taxon>
        <taxon>Viridiplantae</taxon>
        <taxon>Streptophyta</taxon>
        <taxon>Embryophyta</taxon>
        <taxon>Tracheophyta</taxon>
        <taxon>Spermatophyta</taxon>
        <taxon>Magnoliopsida</taxon>
        <taxon>Liliopsida</taxon>
        <taxon>Poales</taxon>
        <taxon>Poaceae</taxon>
        <taxon>PACMAD clade</taxon>
        <taxon>Arundinoideae</taxon>
        <taxon>Arundineae</taxon>
        <taxon>Arundo</taxon>
    </lineage>
</organism>